<accession>A0ABU5K336</accession>
<keyword evidence="2" id="KW-0378">Hydrolase</keyword>
<proteinExistence type="predicted"/>
<evidence type="ECO:0000256" key="1">
    <source>
        <dbReference type="SAM" id="SignalP"/>
    </source>
</evidence>
<gene>
    <name evidence="2" type="ORF">U2I54_24335</name>
</gene>
<dbReference type="GO" id="GO:0016787">
    <property type="term" value="F:hydrolase activity"/>
    <property type="evidence" value="ECO:0007669"/>
    <property type="project" value="UniProtKB-KW"/>
</dbReference>
<dbReference type="Proteomes" id="UP001291930">
    <property type="component" value="Unassembled WGS sequence"/>
</dbReference>
<feature type="chain" id="PRO_5045883411" evidence="1">
    <location>
        <begin position="29"/>
        <end position="68"/>
    </location>
</feature>
<dbReference type="EMBL" id="JAXOVW010000108">
    <property type="protein sequence ID" value="MDZ5610090.1"/>
    <property type="molecule type" value="Genomic_DNA"/>
</dbReference>
<evidence type="ECO:0000313" key="3">
    <source>
        <dbReference type="Proteomes" id="UP001291930"/>
    </source>
</evidence>
<comment type="caution">
    <text evidence="2">The sequence shown here is derived from an EMBL/GenBank/DDBJ whole genome shotgun (WGS) entry which is preliminary data.</text>
</comment>
<protein>
    <submittedName>
        <fullName evidence="2">Hydrolase</fullName>
    </submittedName>
</protein>
<feature type="non-terminal residue" evidence="2">
    <location>
        <position position="68"/>
    </location>
</feature>
<sequence length="68" mass="7773">MRTRKRIGNKLLLVSTIFAISIPTVTYAEETTTHTKFSIAPGLNEMKNTDELKTSFYPDLFMNSYNNP</sequence>
<keyword evidence="1" id="KW-0732">Signal</keyword>
<name>A0ABU5K336_9BACI</name>
<feature type="signal peptide" evidence="1">
    <location>
        <begin position="1"/>
        <end position="28"/>
    </location>
</feature>
<evidence type="ECO:0000313" key="2">
    <source>
        <dbReference type="EMBL" id="MDZ5610090.1"/>
    </source>
</evidence>
<keyword evidence="3" id="KW-1185">Reference proteome</keyword>
<reference evidence="3" key="1">
    <citation type="submission" date="2023-11" db="EMBL/GenBank/DDBJ databases">
        <title>Genome Sequence of Bacillus pseudomycoides stain BUPM19.</title>
        <authorList>
            <person name="Farhat A."/>
        </authorList>
    </citation>
    <scope>NUCLEOTIDE SEQUENCE [LARGE SCALE GENOMIC DNA]</scope>
    <source>
        <strain evidence="3">BUPM19</strain>
    </source>
</reference>
<organism evidence="2 3">
    <name type="scientific">Bacillus bingmayongensis</name>
    <dbReference type="NCBI Taxonomy" id="1150157"/>
    <lineage>
        <taxon>Bacteria</taxon>
        <taxon>Bacillati</taxon>
        <taxon>Bacillota</taxon>
        <taxon>Bacilli</taxon>
        <taxon>Bacillales</taxon>
        <taxon>Bacillaceae</taxon>
        <taxon>Bacillus</taxon>
    </lineage>
</organism>